<dbReference type="InterPro" id="IPR014710">
    <property type="entry name" value="RmlC-like_jellyroll"/>
</dbReference>
<evidence type="ECO:0000313" key="7">
    <source>
        <dbReference type="Proteomes" id="UP000553059"/>
    </source>
</evidence>
<dbReference type="InterPro" id="IPR036390">
    <property type="entry name" value="WH_DNA-bd_sf"/>
</dbReference>
<comment type="caution">
    <text evidence="6">The sequence shown here is derived from an EMBL/GenBank/DDBJ whole genome shotgun (WGS) entry which is preliminary data.</text>
</comment>
<dbReference type="Gene3D" id="2.60.120.10">
    <property type="entry name" value="Jelly Rolls"/>
    <property type="match status" value="1"/>
</dbReference>
<keyword evidence="3" id="KW-0804">Transcription</keyword>
<dbReference type="SUPFAM" id="SSF46785">
    <property type="entry name" value="Winged helix' DNA-binding domain"/>
    <property type="match status" value="1"/>
</dbReference>
<dbReference type="SMART" id="SM00419">
    <property type="entry name" value="HTH_CRP"/>
    <property type="match status" value="1"/>
</dbReference>
<dbReference type="InterPro" id="IPR018490">
    <property type="entry name" value="cNMP-bd_dom_sf"/>
</dbReference>
<organism evidence="6 7">
    <name type="scientific">Desulfitobacterium dehalogenans</name>
    <dbReference type="NCBI Taxonomy" id="36854"/>
    <lineage>
        <taxon>Bacteria</taxon>
        <taxon>Bacillati</taxon>
        <taxon>Bacillota</taxon>
        <taxon>Clostridia</taxon>
        <taxon>Eubacteriales</taxon>
        <taxon>Desulfitobacteriaceae</taxon>
        <taxon>Desulfitobacterium</taxon>
    </lineage>
</organism>
<dbReference type="InterPro" id="IPR000595">
    <property type="entry name" value="cNMP-bd_dom"/>
</dbReference>
<dbReference type="EMBL" id="DUTF01000029">
    <property type="protein sequence ID" value="HHY25368.1"/>
    <property type="molecule type" value="Genomic_DNA"/>
</dbReference>
<sequence>MSEHECGHRHNHGCECEGHTSCVSLVPIFNHLEAEQMAEITEAVQSDSYKKGEVIYRAGDQSDSLYIVRSGKIRVYRLSESGKEQLVRFLSPGDFTGEHALFSESVHESYAEAVENTEVCQITRTDLQKFLLKYPSISLKILTEFSSRLEKSEKQTTRVSTEKVETRLALFLAECIDKEEGSMEFMLPMSKRDLASFLGTTPETISRKLTEFEDAGYIRQKAHRKIEVIDLDELLLV</sequence>
<accession>A0A7C6Z256</accession>
<dbReference type="PRINTS" id="PR00034">
    <property type="entry name" value="HTHCRP"/>
</dbReference>
<dbReference type="CDD" id="cd00092">
    <property type="entry name" value="HTH_CRP"/>
    <property type="match status" value="1"/>
</dbReference>
<dbReference type="Gene3D" id="1.10.10.10">
    <property type="entry name" value="Winged helix-like DNA-binding domain superfamily/Winged helix DNA-binding domain"/>
    <property type="match status" value="1"/>
</dbReference>
<dbReference type="AlphaFoldDB" id="A0A7C6Z256"/>
<dbReference type="Pfam" id="PF13545">
    <property type="entry name" value="HTH_Crp_2"/>
    <property type="match status" value="1"/>
</dbReference>
<dbReference type="PROSITE" id="PS51063">
    <property type="entry name" value="HTH_CRP_2"/>
    <property type="match status" value="1"/>
</dbReference>
<dbReference type="GO" id="GO:0003700">
    <property type="term" value="F:DNA-binding transcription factor activity"/>
    <property type="evidence" value="ECO:0007669"/>
    <property type="project" value="TreeGrafter"/>
</dbReference>
<dbReference type="GO" id="GO:0005829">
    <property type="term" value="C:cytosol"/>
    <property type="evidence" value="ECO:0007669"/>
    <property type="project" value="TreeGrafter"/>
</dbReference>
<evidence type="ECO:0000259" key="5">
    <source>
        <dbReference type="PROSITE" id="PS51063"/>
    </source>
</evidence>
<feature type="domain" description="HTH crp-type" evidence="5">
    <location>
        <begin position="162"/>
        <end position="232"/>
    </location>
</feature>
<evidence type="ECO:0000313" key="6">
    <source>
        <dbReference type="EMBL" id="HHY25368.1"/>
    </source>
</evidence>
<dbReference type="GO" id="GO:0003677">
    <property type="term" value="F:DNA binding"/>
    <property type="evidence" value="ECO:0007669"/>
    <property type="project" value="UniProtKB-KW"/>
</dbReference>
<dbReference type="Pfam" id="PF00027">
    <property type="entry name" value="cNMP_binding"/>
    <property type="match status" value="1"/>
</dbReference>
<dbReference type="PANTHER" id="PTHR24567">
    <property type="entry name" value="CRP FAMILY TRANSCRIPTIONAL REGULATORY PROTEIN"/>
    <property type="match status" value="1"/>
</dbReference>
<proteinExistence type="predicted"/>
<evidence type="ECO:0000256" key="1">
    <source>
        <dbReference type="ARBA" id="ARBA00023015"/>
    </source>
</evidence>
<reference evidence="6 7" key="1">
    <citation type="journal article" date="2020" name="Biotechnol. Biofuels">
        <title>New insights from the biogas microbiome by comprehensive genome-resolved metagenomics of nearly 1600 species originating from multiple anaerobic digesters.</title>
        <authorList>
            <person name="Campanaro S."/>
            <person name="Treu L."/>
            <person name="Rodriguez-R L.M."/>
            <person name="Kovalovszki A."/>
            <person name="Ziels R.M."/>
            <person name="Maus I."/>
            <person name="Zhu X."/>
            <person name="Kougias P.G."/>
            <person name="Basile A."/>
            <person name="Luo G."/>
            <person name="Schluter A."/>
            <person name="Konstantinidis K.T."/>
            <person name="Angelidaki I."/>
        </authorList>
    </citation>
    <scope>NUCLEOTIDE SEQUENCE [LARGE SCALE GENOMIC DNA]</scope>
    <source>
        <strain evidence="6">AS05jafATM_4</strain>
    </source>
</reference>
<dbReference type="PROSITE" id="PS50042">
    <property type="entry name" value="CNMP_BINDING_3"/>
    <property type="match status" value="1"/>
</dbReference>
<keyword evidence="1" id="KW-0805">Transcription regulation</keyword>
<evidence type="ECO:0000256" key="2">
    <source>
        <dbReference type="ARBA" id="ARBA00023125"/>
    </source>
</evidence>
<dbReference type="CDD" id="cd00038">
    <property type="entry name" value="CAP_ED"/>
    <property type="match status" value="1"/>
</dbReference>
<keyword evidence="2" id="KW-0238">DNA-binding</keyword>
<protein>
    <submittedName>
        <fullName evidence="6">Crp/Fnr family transcriptional regulator</fullName>
    </submittedName>
</protein>
<dbReference type="InterPro" id="IPR036388">
    <property type="entry name" value="WH-like_DNA-bd_sf"/>
</dbReference>
<evidence type="ECO:0000259" key="4">
    <source>
        <dbReference type="PROSITE" id="PS50042"/>
    </source>
</evidence>
<dbReference type="InterPro" id="IPR012318">
    <property type="entry name" value="HTH_CRP"/>
</dbReference>
<name>A0A7C6Z256_9FIRM</name>
<evidence type="ECO:0000256" key="3">
    <source>
        <dbReference type="ARBA" id="ARBA00023163"/>
    </source>
</evidence>
<gene>
    <name evidence="6" type="ORF">GX523_01220</name>
</gene>
<dbReference type="SUPFAM" id="SSF51206">
    <property type="entry name" value="cAMP-binding domain-like"/>
    <property type="match status" value="1"/>
</dbReference>
<dbReference type="SMART" id="SM00100">
    <property type="entry name" value="cNMP"/>
    <property type="match status" value="1"/>
</dbReference>
<feature type="domain" description="Cyclic nucleotide-binding" evidence="4">
    <location>
        <begin position="28"/>
        <end position="148"/>
    </location>
</feature>
<dbReference type="Proteomes" id="UP000553059">
    <property type="component" value="Unassembled WGS sequence"/>
</dbReference>
<dbReference type="PANTHER" id="PTHR24567:SF28">
    <property type="entry name" value="LISTERIOLYSIN REGULATORY PROTEIN"/>
    <property type="match status" value="1"/>
</dbReference>
<dbReference type="InterPro" id="IPR050397">
    <property type="entry name" value="Env_Response_Regulators"/>
</dbReference>